<organism evidence="2">
    <name type="scientific">viral metagenome</name>
    <dbReference type="NCBI Taxonomy" id="1070528"/>
    <lineage>
        <taxon>unclassified sequences</taxon>
        <taxon>metagenomes</taxon>
        <taxon>organismal metagenomes</taxon>
    </lineage>
</organism>
<keyword evidence="1" id="KW-1133">Transmembrane helix</keyword>
<proteinExistence type="predicted"/>
<keyword evidence="1" id="KW-0472">Membrane</keyword>
<dbReference type="AlphaFoldDB" id="A0A6C0LEW4"/>
<name>A0A6C0LEW4_9ZZZZ</name>
<reference evidence="2" key="1">
    <citation type="journal article" date="2020" name="Nature">
        <title>Giant virus diversity and host interactions through global metagenomics.</title>
        <authorList>
            <person name="Schulz F."/>
            <person name="Roux S."/>
            <person name="Paez-Espino D."/>
            <person name="Jungbluth S."/>
            <person name="Walsh D.A."/>
            <person name="Denef V.J."/>
            <person name="McMahon K.D."/>
            <person name="Konstantinidis K.T."/>
            <person name="Eloe-Fadrosh E.A."/>
            <person name="Kyrpides N.C."/>
            <person name="Woyke T."/>
        </authorList>
    </citation>
    <scope>NUCLEOTIDE SEQUENCE</scope>
    <source>
        <strain evidence="2">GVMAG-M-3300027804-48</strain>
    </source>
</reference>
<dbReference type="EMBL" id="MN740490">
    <property type="protein sequence ID" value="QHU29536.1"/>
    <property type="molecule type" value="Genomic_DNA"/>
</dbReference>
<evidence type="ECO:0000313" key="2">
    <source>
        <dbReference type="EMBL" id="QHU29536.1"/>
    </source>
</evidence>
<keyword evidence="1" id="KW-0812">Transmembrane</keyword>
<sequence>MYPENHGKKWDTEETNKLMKEIKILNIKEIAKIHKRTDNAIFLKLIREAAKIAEADKNLNIYDLSIITTLKVRTIINGLKKINYNRFQFEDKNEEEKEEFTDKNEEKRITCFKFITVCIIGFTMLPILFQMG</sequence>
<protein>
    <submittedName>
        <fullName evidence="2">Uncharacterized protein</fullName>
    </submittedName>
</protein>
<accession>A0A6C0LEW4</accession>
<evidence type="ECO:0000256" key="1">
    <source>
        <dbReference type="SAM" id="Phobius"/>
    </source>
</evidence>
<feature type="transmembrane region" description="Helical" evidence="1">
    <location>
        <begin position="111"/>
        <end position="129"/>
    </location>
</feature>